<evidence type="ECO:0000256" key="1">
    <source>
        <dbReference type="SAM" id="Coils"/>
    </source>
</evidence>
<dbReference type="AlphaFoldDB" id="A0A9D4I4E6"/>
<keyword evidence="3" id="KW-1185">Reference proteome</keyword>
<dbReference type="EMBL" id="JAIWYP010000010">
    <property type="protein sequence ID" value="KAH3747729.1"/>
    <property type="molecule type" value="Genomic_DNA"/>
</dbReference>
<sequence length="126" mass="14238">MDVMKLDIRTQLNATQFQITNVEKDISVILYNKSDFLARIDTLENTLADLNSNVDVIKIDSDKTRMNVMTVEKETANTQRSTHSLMSRVDVIERAQGDLKSKTGVVETKVATIQGQVPRLQDIKGW</sequence>
<accession>A0A9D4I4E6</accession>
<keyword evidence="1" id="KW-0175">Coiled coil</keyword>
<gene>
    <name evidence="2" type="ORF">DPMN_182158</name>
</gene>
<reference evidence="2" key="2">
    <citation type="submission" date="2020-11" db="EMBL/GenBank/DDBJ databases">
        <authorList>
            <person name="McCartney M.A."/>
            <person name="Auch B."/>
            <person name="Kono T."/>
            <person name="Mallez S."/>
            <person name="Becker A."/>
            <person name="Gohl D.M."/>
            <person name="Silverstein K.A.T."/>
            <person name="Koren S."/>
            <person name="Bechman K.B."/>
            <person name="Herman A."/>
            <person name="Abrahante J.E."/>
            <person name="Garbe J."/>
        </authorList>
    </citation>
    <scope>NUCLEOTIDE SEQUENCE</scope>
    <source>
        <strain evidence="2">Duluth1</strain>
        <tissue evidence="2">Whole animal</tissue>
    </source>
</reference>
<proteinExistence type="predicted"/>
<reference evidence="2" key="1">
    <citation type="journal article" date="2019" name="bioRxiv">
        <title>The Genome of the Zebra Mussel, Dreissena polymorpha: A Resource for Invasive Species Research.</title>
        <authorList>
            <person name="McCartney M.A."/>
            <person name="Auch B."/>
            <person name="Kono T."/>
            <person name="Mallez S."/>
            <person name="Zhang Y."/>
            <person name="Obille A."/>
            <person name="Becker A."/>
            <person name="Abrahante J.E."/>
            <person name="Garbe J."/>
            <person name="Badalamenti J.P."/>
            <person name="Herman A."/>
            <person name="Mangelson H."/>
            <person name="Liachko I."/>
            <person name="Sullivan S."/>
            <person name="Sone E.D."/>
            <person name="Koren S."/>
            <person name="Silverstein K.A.T."/>
            <person name="Beckman K.B."/>
            <person name="Gohl D.M."/>
        </authorList>
    </citation>
    <scope>NUCLEOTIDE SEQUENCE</scope>
    <source>
        <strain evidence="2">Duluth1</strain>
        <tissue evidence="2">Whole animal</tissue>
    </source>
</reference>
<dbReference type="SUPFAM" id="SSF57997">
    <property type="entry name" value="Tropomyosin"/>
    <property type="match status" value="1"/>
</dbReference>
<protein>
    <submittedName>
        <fullName evidence="2">Uncharacterized protein</fullName>
    </submittedName>
</protein>
<organism evidence="2 3">
    <name type="scientific">Dreissena polymorpha</name>
    <name type="common">Zebra mussel</name>
    <name type="synonym">Mytilus polymorpha</name>
    <dbReference type="NCBI Taxonomy" id="45954"/>
    <lineage>
        <taxon>Eukaryota</taxon>
        <taxon>Metazoa</taxon>
        <taxon>Spiralia</taxon>
        <taxon>Lophotrochozoa</taxon>
        <taxon>Mollusca</taxon>
        <taxon>Bivalvia</taxon>
        <taxon>Autobranchia</taxon>
        <taxon>Heteroconchia</taxon>
        <taxon>Euheterodonta</taxon>
        <taxon>Imparidentia</taxon>
        <taxon>Neoheterodontei</taxon>
        <taxon>Myida</taxon>
        <taxon>Dreissenoidea</taxon>
        <taxon>Dreissenidae</taxon>
        <taxon>Dreissena</taxon>
    </lineage>
</organism>
<feature type="coiled-coil region" evidence="1">
    <location>
        <begin position="33"/>
        <end position="60"/>
    </location>
</feature>
<comment type="caution">
    <text evidence="2">The sequence shown here is derived from an EMBL/GenBank/DDBJ whole genome shotgun (WGS) entry which is preliminary data.</text>
</comment>
<evidence type="ECO:0000313" key="2">
    <source>
        <dbReference type="EMBL" id="KAH3747729.1"/>
    </source>
</evidence>
<dbReference type="Proteomes" id="UP000828390">
    <property type="component" value="Unassembled WGS sequence"/>
</dbReference>
<evidence type="ECO:0000313" key="3">
    <source>
        <dbReference type="Proteomes" id="UP000828390"/>
    </source>
</evidence>
<name>A0A9D4I4E6_DREPO</name>